<accession>A0A7Y7Z7M5</accession>
<evidence type="ECO:0000313" key="2">
    <source>
        <dbReference type="EMBL" id="NWC79303.1"/>
    </source>
</evidence>
<evidence type="ECO:0000256" key="1">
    <source>
        <dbReference type="SAM" id="Phobius"/>
    </source>
</evidence>
<keyword evidence="1" id="KW-0472">Membrane</keyword>
<dbReference type="Proteomes" id="UP000542695">
    <property type="component" value="Unassembled WGS sequence"/>
</dbReference>
<name>A0A7Y7Z7M5_PSEPU</name>
<keyword evidence="1" id="KW-0812">Transmembrane</keyword>
<reference evidence="2 3" key="1">
    <citation type="submission" date="2020-04" db="EMBL/GenBank/DDBJ databases">
        <title>Molecular characterization of pseudomonads from Agaricus bisporus reveal novel blotch 2 pathogens in Western Europe.</title>
        <authorList>
            <person name="Taparia T."/>
            <person name="Krijger M."/>
            <person name="Haynes E."/>
            <person name="Elpinstone J.G."/>
            <person name="Noble R."/>
            <person name="Van Der Wolf J."/>
        </authorList>
    </citation>
    <scope>NUCLEOTIDE SEQUENCE [LARGE SCALE GENOMIC DNA]</scope>
    <source>
        <strain evidence="2 3">P7765</strain>
    </source>
</reference>
<dbReference type="RefSeq" id="WP_177010235.1">
    <property type="nucleotide sequence ID" value="NZ_JACARV010000008.1"/>
</dbReference>
<comment type="caution">
    <text evidence="2">The sequence shown here is derived from an EMBL/GenBank/DDBJ whole genome shotgun (WGS) entry which is preliminary data.</text>
</comment>
<feature type="transmembrane region" description="Helical" evidence="1">
    <location>
        <begin position="32"/>
        <end position="50"/>
    </location>
</feature>
<sequence>MKSSTGIKLAAVGGLIATFLQAAPELKGAQAAVGPLSWLLLGGGFYLLAVL</sequence>
<protein>
    <submittedName>
        <fullName evidence="2">Uncharacterized protein</fullName>
    </submittedName>
</protein>
<evidence type="ECO:0000313" key="3">
    <source>
        <dbReference type="Proteomes" id="UP000542695"/>
    </source>
</evidence>
<organism evidence="2 3">
    <name type="scientific">Pseudomonas putida</name>
    <name type="common">Arthrobacter siderocapsulatus</name>
    <dbReference type="NCBI Taxonomy" id="303"/>
    <lineage>
        <taxon>Bacteria</taxon>
        <taxon>Pseudomonadati</taxon>
        <taxon>Pseudomonadota</taxon>
        <taxon>Gammaproteobacteria</taxon>
        <taxon>Pseudomonadales</taxon>
        <taxon>Pseudomonadaceae</taxon>
        <taxon>Pseudomonas</taxon>
    </lineage>
</organism>
<dbReference type="EMBL" id="JACARV010000008">
    <property type="protein sequence ID" value="NWC79303.1"/>
    <property type="molecule type" value="Genomic_DNA"/>
</dbReference>
<dbReference type="AlphaFoldDB" id="A0A7Y7Z7M5"/>
<proteinExistence type="predicted"/>
<gene>
    <name evidence="2" type="ORF">HX798_03260</name>
</gene>
<keyword evidence="1" id="KW-1133">Transmembrane helix</keyword>